<evidence type="ECO:0000256" key="10">
    <source>
        <dbReference type="ARBA" id="ARBA00029440"/>
    </source>
</evidence>
<dbReference type="FunFam" id="3.40.50.1980:FF:000026">
    <property type="entry name" value="Histidinol dehydrogenase"/>
    <property type="match status" value="1"/>
</dbReference>
<evidence type="ECO:0000256" key="6">
    <source>
        <dbReference type="ARBA" id="ARBA00022833"/>
    </source>
</evidence>
<dbReference type="Gene3D" id="3.40.50.1980">
    <property type="entry name" value="Nitrogenase molybdenum iron protein domain"/>
    <property type="match status" value="2"/>
</dbReference>
<accession>A0A0F9VMU7</accession>
<dbReference type="FunFam" id="3.40.50.1980:FF:000010">
    <property type="entry name" value="Histidinol dehydrogenase"/>
    <property type="match status" value="1"/>
</dbReference>
<evidence type="ECO:0000256" key="3">
    <source>
        <dbReference type="ARBA" id="ARBA00010178"/>
    </source>
</evidence>
<dbReference type="InterPro" id="IPR001692">
    <property type="entry name" value="Histidinol_DH_CS"/>
</dbReference>
<comment type="caution">
    <text evidence="12">The sequence shown here is derived from an EMBL/GenBank/DDBJ whole genome shotgun (WGS) entry which is preliminary data.</text>
</comment>
<sequence>MTDNMVIKRLDAGQADFTRALDALLDRRMIEDPQTSKTVADILLDVRTRGDAAVVDYSRRFDRFAGNTVSELEVSKAQMQASLDSLDQELADALHTAADRIRSYHERQVQPSWQYEEEDGSVYGQYVVALERVGIYVPGGKANYPSSVLMNAIPARVAGVDEVIAVVPTPYGADAGGEGRLIFAAAAVAGVDRLFTIGGAQAIAALAFGTETIPRVDKITGPGNVYVTAAKKQVFGEVGIDMIAGPSELTVICDGNTDPDWIAMDLFSQAEHDEQAQSILISTDRAFLDKVAASIDRLLPGMERRDIIRTSMQNRGALIYAPDQDAAMKICNQIAPEHLELSVAEPEQWLPKVRHAGAIFLGRYTPEALGDYCAGPCHVLPTSGTARFFSPLGVYDFQKRSSIINCSAAGAARLAPVAEKLAQNEHLQAHALSAAWRIPGRKSGRE</sequence>
<gene>
    <name evidence="12" type="ORF">LCGC14_0076360</name>
</gene>
<keyword evidence="4" id="KW-0028">Amino-acid biosynthesis</keyword>
<evidence type="ECO:0000256" key="11">
    <source>
        <dbReference type="SAM" id="Coils"/>
    </source>
</evidence>
<dbReference type="InterPro" id="IPR012131">
    <property type="entry name" value="Hstdl_DH"/>
</dbReference>
<evidence type="ECO:0000256" key="5">
    <source>
        <dbReference type="ARBA" id="ARBA00022723"/>
    </source>
</evidence>
<proteinExistence type="inferred from homology"/>
<evidence type="ECO:0000256" key="4">
    <source>
        <dbReference type="ARBA" id="ARBA00022605"/>
    </source>
</evidence>
<dbReference type="GO" id="GO:0004399">
    <property type="term" value="F:histidinol dehydrogenase activity"/>
    <property type="evidence" value="ECO:0007669"/>
    <property type="project" value="InterPro"/>
</dbReference>
<evidence type="ECO:0000256" key="8">
    <source>
        <dbReference type="ARBA" id="ARBA00023027"/>
    </source>
</evidence>
<dbReference type="PANTHER" id="PTHR21256">
    <property type="entry name" value="HISTIDINOL DEHYDROGENASE HDH"/>
    <property type="match status" value="1"/>
</dbReference>
<reference evidence="12" key="1">
    <citation type="journal article" date="2015" name="Nature">
        <title>Complex archaea that bridge the gap between prokaryotes and eukaryotes.</title>
        <authorList>
            <person name="Spang A."/>
            <person name="Saw J.H."/>
            <person name="Jorgensen S.L."/>
            <person name="Zaremba-Niedzwiedzka K."/>
            <person name="Martijn J."/>
            <person name="Lind A.E."/>
            <person name="van Eijk R."/>
            <person name="Schleper C."/>
            <person name="Guy L."/>
            <person name="Ettema T.J."/>
        </authorList>
    </citation>
    <scope>NUCLEOTIDE SEQUENCE</scope>
</reference>
<dbReference type="GO" id="GO:0000105">
    <property type="term" value="P:L-histidine biosynthetic process"/>
    <property type="evidence" value="ECO:0007669"/>
    <property type="project" value="UniProtKB-KW"/>
</dbReference>
<comment type="pathway">
    <text evidence="10">Amino-acid biosynthesis.</text>
</comment>
<dbReference type="InterPro" id="IPR022695">
    <property type="entry name" value="Histidinol_DH_monofunct"/>
</dbReference>
<keyword evidence="7" id="KW-0560">Oxidoreductase</keyword>
<dbReference type="PIRSF" id="PIRSF000099">
    <property type="entry name" value="Histidinol_dh"/>
    <property type="match status" value="1"/>
</dbReference>
<name>A0A0F9VMU7_9ZZZZ</name>
<dbReference type="PRINTS" id="PR00083">
    <property type="entry name" value="HOLDHDRGNASE"/>
</dbReference>
<dbReference type="EMBL" id="LAZR01000019">
    <property type="protein sequence ID" value="KKO05365.1"/>
    <property type="molecule type" value="Genomic_DNA"/>
</dbReference>
<evidence type="ECO:0000256" key="1">
    <source>
        <dbReference type="ARBA" id="ARBA00001947"/>
    </source>
</evidence>
<keyword evidence="11" id="KW-0175">Coiled coil</keyword>
<evidence type="ECO:0000256" key="9">
    <source>
        <dbReference type="ARBA" id="ARBA00023102"/>
    </source>
</evidence>
<keyword evidence="8" id="KW-0520">NAD</keyword>
<dbReference type="GO" id="GO:0051287">
    <property type="term" value="F:NAD binding"/>
    <property type="evidence" value="ECO:0007669"/>
    <property type="project" value="InterPro"/>
</dbReference>
<dbReference type="SUPFAM" id="SSF53720">
    <property type="entry name" value="ALDH-like"/>
    <property type="match status" value="1"/>
</dbReference>
<evidence type="ECO:0008006" key="13">
    <source>
        <dbReference type="Google" id="ProtNLM"/>
    </source>
</evidence>
<dbReference type="GO" id="GO:0005829">
    <property type="term" value="C:cytosol"/>
    <property type="evidence" value="ECO:0007669"/>
    <property type="project" value="TreeGrafter"/>
</dbReference>
<evidence type="ECO:0000313" key="12">
    <source>
        <dbReference type="EMBL" id="KKO05365.1"/>
    </source>
</evidence>
<dbReference type="Pfam" id="PF00815">
    <property type="entry name" value="Histidinol_dh"/>
    <property type="match status" value="1"/>
</dbReference>
<protein>
    <recommendedName>
        <fullName evidence="13">Histidinol dehydrogenase</fullName>
    </recommendedName>
</protein>
<dbReference type="AlphaFoldDB" id="A0A0F9VMU7"/>
<comment type="function">
    <text evidence="2">Catalyzes the sequential NAD-dependent oxidations of L-histidinol to L-histidinaldehyde and then to L-histidine.</text>
</comment>
<feature type="coiled-coil region" evidence="11">
    <location>
        <begin position="69"/>
        <end position="96"/>
    </location>
</feature>
<dbReference type="NCBIfam" id="TIGR00069">
    <property type="entry name" value="hisD"/>
    <property type="match status" value="1"/>
</dbReference>
<comment type="similarity">
    <text evidence="3">Belongs to the histidinol dehydrogenase family.</text>
</comment>
<organism evidence="12">
    <name type="scientific">marine sediment metagenome</name>
    <dbReference type="NCBI Taxonomy" id="412755"/>
    <lineage>
        <taxon>unclassified sequences</taxon>
        <taxon>metagenomes</taxon>
        <taxon>ecological metagenomes</taxon>
    </lineage>
</organism>
<keyword evidence="9" id="KW-0368">Histidine biosynthesis</keyword>
<evidence type="ECO:0000256" key="7">
    <source>
        <dbReference type="ARBA" id="ARBA00023002"/>
    </source>
</evidence>
<dbReference type="Gene3D" id="1.20.5.1300">
    <property type="match status" value="1"/>
</dbReference>
<dbReference type="PANTHER" id="PTHR21256:SF2">
    <property type="entry name" value="HISTIDINE BIOSYNTHESIS TRIFUNCTIONAL PROTEIN"/>
    <property type="match status" value="1"/>
</dbReference>
<dbReference type="InterPro" id="IPR016161">
    <property type="entry name" value="Ald_DH/histidinol_DH"/>
</dbReference>
<keyword evidence="6" id="KW-0862">Zinc</keyword>
<dbReference type="HAMAP" id="MF_01024">
    <property type="entry name" value="HisD"/>
    <property type="match status" value="1"/>
</dbReference>
<comment type="cofactor">
    <cofactor evidence="1">
        <name>Zn(2+)</name>
        <dbReference type="ChEBI" id="CHEBI:29105"/>
    </cofactor>
</comment>
<dbReference type="GO" id="GO:0046872">
    <property type="term" value="F:metal ion binding"/>
    <property type="evidence" value="ECO:0007669"/>
    <property type="project" value="UniProtKB-KW"/>
</dbReference>
<evidence type="ECO:0000256" key="2">
    <source>
        <dbReference type="ARBA" id="ARBA00003850"/>
    </source>
</evidence>
<dbReference type="PROSITE" id="PS00611">
    <property type="entry name" value="HISOL_DEHYDROGENASE"/>
    <property type="match status" value="1"/>
</dbReference>
<keyword evidence="5" id="KW-0479">Metal-binding</keyword>
<dbReference type="CDD" id="cd06572">
    <property type="entry name" value="Histidinol_dh"/>
    <property type="match status" value="1"/>
</dbReference>